<dbReference type="EMBL" id="OA566170">
    <property type="protein sequence ID" value="CAD7198406.1"/>
    <property type="molecule type" value="Genomic_DNA"/>
</dbReference>
<accession>A0A7R8Z9D6</accession>
<organism evidence="1">
    <name type="scientific">Timema douglasi</name>
    <name type="common">Walking stick</name>
    <dbReference type="NCBI Taxonomy" id="61478"/>
    <lineage>
        <taxon>Eukaryota</taxon>
        <taxon>Metazoa</taxon>
        <taxon>Ecdysozoa</taxon>
        <taxon>Arthropoda</taxon>
        <taxon>Hexapoda</taxon>
        <taxon>Insecta</taxon>
        <taxon>Pterygota</taxon>
        <taxon>Neoptera</taxon>
        <taxon>Polyneoptera</taxon>
        <taxon>Phasmatodea</taxon>
        <taxon>Timematodea</taxon>
        <taxon>Timematoidea</taxon>
        <taxon>Timematidae</taxon>
        <taxon>Timema</taxon>
    </lineage>
</organism>
<dbReference type="AlphaFoldDB" id="A0A7R8Z9D6"/>
<name>A0A7R8Z9D6_TIMDO</name>
<reference evidence="1" key="1">
    <citation type="submission" date="2020-11" db="EMBL/GenBank/DDBJ databases">
        <authorList>
            <person name="Tran Van P."/>
        </authorList>
    </citation>
    <scope>NUCLEOTIDE SEQUENCE</scope>
</reference>
<proteinExistence type="predicted"/>
<protein>
    <submittedName>
        <fullName evidence="1">Uncharacterized protein</fullName>
    </submittedName>
</protein>
<gene>
    <name evidence="1" type="ORF">TDIB3V08_LOCUS4687</name>
</gene>
<sequence>MRRAASGRFQNSLICSRNLLEPETSYFIPASFANTLLKRLQASRCQSTHYVCGDRLCPWGKPARYVHTDEWGLGGGHVLRNVDSLGGGSLSKTCSWWTRLSVRSHFRWRQTVRLSQVIISCSHLSAHEDVHK</sequence>
<evidence type="ECO:0000313" key="1">
    <source>
        <dbReference type="EMBL" id="CAD7198406.1"/>
    </source>
</evidence>